<dbReference type="OrthoDB" id="5290976at2"/>
<reference evidence="7 8" key="1">
    <citation type="submission" date="2016-10" db="EMBL/GenBank/DDBJ databases">
        <authorList>
            <person name="de Groot N.N."/>
        </authorList>
    </citation>
    <scope>NUCLEOTIDE SEQUENCE [LARGE SCALE GENOMIC DNA]</scope>
    <source>
        <strain evidence="7 8">DSM 15123</strain>
    </source>
</reference>
<keyword evidence="4" id="KW-0472">Membrane</keyword>
<evidence type="ECO:0000256" key="5">
    <source>
        <dbReference type="ARBA" id="ARBA00023237"/>
    </source>
</evidence>
<name>A0A1H8F6G2_9BURK</name>
<feature type="signal peptide" evidence="6">
    <location>
        <begin position="1"/>
        <end position="28"/>
    </location>
</feature>
<evidence type="ECO:0000256" key="2">
    <source>
        <dbReference type="ARBA" id="ARBA00005722"/>
    </source>
</evidence>
<dbReference type="GO" id="GO:0009279">
    <property type="term" value="C:cell outer membrane"/>
    <property type="evidence" value="ECO:0007669"/>
    <property type="project" value="UniProtKB-SubCell"/>
</dbReference>
<accession>A0A1H8F6G2</accession>
<protein>
    <submittedName>
        <fullName evidence="7">Outer membrane scaffolding protein for murein synthesis, MipA/OmpV family</fullName>
    </submittedName>
</protein>
<evidence type="ECO:0000256" key="1">
    <source>
        <dbReference type="ARBA" id="ARBA00004442"/>
    </source>
</evidence>
<dbReference type="PANTHER" id="PTHR38776:SF1">
    <property type="entry name" value="MLTA-INTERACTING PROTEIN-RELATED"/>
    <property type="match status" value="1"/>
</dbReference>
<keyword evidence="5" id="KW-0998">Cell outer membrane</keyword>
<dbReference type="EMBL" id="FOCW01000001">
    <property type="protein sequence ID" value="SEN27146.1"/>
    <property type="molecule type" value="Genomic_DNA"/>
</dbReference>
<dbReference type="PANTHER" id="PTHR38776">
    <property type="entry name" value="MLTA-INTERACTING PROTEIN-RELATED"/>
    <property type="match status" value="1"/>
</dbReference>
<evidence type="ECO:0000313" key="7">
    <source>
        <dbReference type="EMBL" id="SEN27146.1"/>
    </source>
</evidence>
<dbReference type="AlphaFoldDB" id="A0A1H8F6G2"/>
<dbReference type="Pfam" id="PF06629">
    <property type="entry name" value="MipA"/>
    <property type="match status" value="1"/>
</dbReference>
<dbReference type="STRING" id="1121117.SAMN02745977_00939"/>
<keyword evidence="3 6" id="KW-0732">Signal</keyword>
<organism evidence="7 8">
    <name type="scientific">Brachymonas denitrificans DSM 15123</name>
    <dbReference type="NCBI Taxonomy" id="1121117"/>
    <lineage>
        <taxon>Bacteria</taxon>
        <taxon>Pseudomonadati</taxon>
        <taxon>Pseudomonadota</taxon>
        <taxon>Betaproteobacteria</taxon>
        <taxon>Burkholderiales</taxon>
        <taxon>Comamonadaceae</taxon>
        <taxon>Brachymonas</taxon>
    </lineage>
</organism>
<comment type="subcellular location">
    <subcellularLocation>
        <location evidence="1">Cell outer membrane</location>
    </subcellularLocation>
</comment>
<evidence type="ECO:0000313" key="8">
    <source>
        <dbReference type="Proteomes" id="UP000199531"/>
    </source>
</evidence>
<dbReference type="Proteomes" id="UP000199531">
    <property type="component" value="Unassembled WGS sequence"/>
</dbReference>
<evidence type="ECO:0000256" key="3">
    <source>
        <dbReference type="ARBA" id="ARBA00022729"/>
    </source>
</evidence>
<gene>
    <name evidence="7" type="ORF">SAMN02745977_00939</name>
</gene>
<dbReference type="RefSeq" id="WP_091814439.1">
    <property type="nucleotide sequence ID" value="NZ_FOCW01000001.1"/>
</dbReference>
<sequence>MLPARLRLPSAGLLLAVFAAGLHAPLHAQTALPAKDAAATPEDGSGSRKLFGIEGLEGIGLGAGVVHFPAYRGAKTTKTMVLPVPYLHYEGDFFKSDKYGMRGELFNNDRIELSISASLSPPTRGNVPERAGMPDLKPTVELGPQLDFTLIDGKTHPVNLRLRLPVRQAFTVERSPRNAGVVFSPNLNLDVPLGQWNLGMVAGPIFASRKQHAYFYDVAPQYASASRPAYQASSGYSGSQLLFSLSRKYRNVWLGSYVRYDSLHGAKFANSPLVAQKRYVTGGIALIGIYN</sequence>
<comment type="similarity">
    <text evidence="2">Belongs to the MipA/OmpV family.</text>
</comment>
<evidence type="ECO:0000256" key="6">
    <source>
        <dbReference type="SAM" id="SignalP"/>
    </source>
</evidence>
<evidence type="ECO:0000256" key="4">
    <source>
        <dbReference type="ARBA" id="ARBA00023136"/>
    </source>
</evidence>
<keyword evidence="8" id="KW-1185">Reference proteome</keyword>
<dbReference type="InterPro" id="IPR010583">
    <property type="entry name" value="MipA"/>
</dbReference>
<feature type="chain" id="PRO_5011651597" evidence="6">
    <location>
        <begin position="29"/>
        <end position="291"/>
    </location>
</feature>
<proteinExistence type="inferred from homology"/>